<proteinExistence type="predicted"/>
<dbReference type="AlphaFoldDB" id="A0A2K4ZAE3"/>
<gene>
    <name evidence="1" type="ORF">AMURIS_00132</name>
</gene>
<evidence type="ECO:0000313" key="1">
    <source>
        <dbReference type="EMBL" id="SOY27428.1"/>
    </source>
</evidence>
<reference evidence="1 2" key="1">
    <citation type="submission" date="2018-01" db="EMBL/GenBank/DDBJ databases">
        <authorList>
            <person name="Gaut B.S."/>
            <person name="Morton B.R."/>
            <person name="Clegg M.T."/>
            <person name="Duvall M.R."/>
        </authorList>
    </citation>
    <scope>NUCLEOTIDE SEQUENCE [LARGE SCALE GENOMIC DNA]</scope>
    <source>
        <strain evidence="1">GP69</strain>
    </source>
</reference>
<dbReference type="Proteomes" id="UP000236311">
    <property type="component" value="Unassembled WGS sequence"/>
</dbReference>
<dbReference type="EMBL" id="OFSM01000001">
    <property type="protein sequence ID" value="SOY27428.1"/>
    <property type="molecule type" value="Genomic_DNA"/>
</dbReference>
<organism evidence="1 2">
    <name type="scientific">Acetatifactor muris</name>
    <dbReference type="NCBI Taxonomy" id="879566"/>
    <lineage>
        <taxon>Bacteria</taxon>
        <taxon>Bacillati</taxon>
        <taxon>Bacillota</taxon>
        <taxon>Clostridia</taxon>
        <taxon>Lachnospirales</taxon>
        <taxon>Lachnospiraceae</taxon>
        <taxon>Acetatifactor</taxon>
    </lineage>
</organism>
<keyword evidence="2" id="KW-1185">Reference proteome</keyword>
<dbReference type="RefSeq" id="WP_306817582.1">
    <property type="nucleotide sequence ID" value="NZ_JANJZD010000008.1"/>
</dbReference>
<sequence>MFDKELQREYVFCSYLIGLLPKDPVELVDLEGKLKLEYYKLQKTFQGEIALEEAKTVYVPAKHKGVKGMDEKTPLDEVIAKINEKFKGNFTEGDKVILSALRDKLLSDKKLKKMAQSSDPQIFVESIFPKAFGTAAQDGYMEAQESYQSLFEDTAKYNAIMSTLAEVVYREMRKKDIKALDETGAYTYEMPQNLSMVAEAQAQYGEGNKGTIESRLIN</sequence>
<protein>
    <submittedName>
        <fullName evidence="1">Uncharacterized protein</fullName>
    </submittedName>
</protein>
<accession>A0A2K4ZAE3</accession>
<evidence type="ECO:0000313" key="2">
    <source>
        <dbReference type="Proteomes" id="UP000236311"/>
    </source>
</evidence>
<name>A0A2K4ZAE3_9FIRM</name>